<keyword evidence="1" id="KW-0472">Membrane</keyword>
<sequence>MSKVIPVSLGFIGIGGAGIGGYFLSKSGESKNITIPTFREKYEKSLLSFDGSTDEKLWESKFTTLKSGYKNHPGLKAITTTSNDSKAKSLHKEVCKKIYDSQSNNQNYFSDFKKYCSKLIRDVVNGTWITDNSETNGGSNKWDGKLTSLKDKKNNLIHQELKDLSSKLTTGSFDAAKRKELKDWCSSKKDQLFSGEGNDVIQEIKSYCAE</sequence>
<reference evidence="2 3" key="1">
    <citation type="journal article" date="2012" name="J. Bacteriol.">
        <title>Complete genome sequence of Mycoplasma haemocanis strain Illinois.</title>
        <authorList>
            <person name="do Nascimento N.C."/>
            <person name="Guimaraes A.M."/>
            <person name="Santos A.P."/>
            <person name="Sanmiguel P.J."/>
            <person name="Messick J.B."/>
        </authorList>
    </citation>
    <scope>NUCLEOTIDE SEQUENCE [LARGE SCALE GENOMIC DNA]</scope>
    <source>
        <strain evidence="2 3">Illinois</strain>
    </source>
</reference>
<evidence type="ECO:0000256" key="1">
    <source>
        <dbReference type="SAM" id="Phobius"/>
    </source>
</evidence>
<keyword evidence="1" id="KW-1133">Transmembrane helix</keyword>
<feature type="transmembrane region" description="Helical" evidence="1">
    <location>
        <begin position="6"/>
        <end position="24"/>
    </location>
</feature>
<dbReference type="HOGENOM" id="CLU_096783_0_0_14"/>
<evidence type="ECO:0000313" key="3">
    <source>
        <dbReference type="Proteomes" id="UP000009135"/>
    </source>
</evidence>
<dbReference type="AlphaFoldDB" id="H6N696"/>
<dbReference type="EMBL" id="CP003199">
    <property type="protein sequence ID" value="AEW45168.1"/>
    <property type="molecule type" value="Genomic_DNA"/>
</dbReference>
<dbReference type="STRING" id="1111676.MHC_01510"/>
<evidence type="ECO:0000313" key="2">
    <source>
        <dbReference type="EMBL" id="AEW45168.1"/>
    </source>
</evidence>
<dbReference type="OrthoDB" id="9824845at2"/>
<accession>H6N696</accession>
<name>H6N696_MYCHN</name>
<organism evidence="2 3">
    <name type="scientific">Mycoplasma haemocanis (strain Illinois)</name>
    <dbReference type="NCBI Taxonomy" id="1111676"/>
    <lineage>
        <taxon>Bacteria</taxon>
        <taxon>Bacillati</taxon>
        <taxon>Mycoplasmatota</taxon>
        <taxon>Mollicutes</taxon>
        <taxon>Mycoplasmataceae</taxon>
        <taxon>Mycoplasma</taxon>
    </lineage>
</organism>
<keyword evidence="1" id="KW-0812">Transmembrane</keyword>
<protein>
    <submittedName>
        <fullName evidence="2">Uncharacterized protein</fullName>
    </submittedName>
</protein>
<gene>
    <name evidence="2" type="ordered locus">MHC_01510</name>
</gene>
<keyword evidence="3" id="KW-1185">Reference proteome</keyword>
<dbReference type="KEGG" id="mhe:MHC_01510"/>
<proteinExistence type="predicted"/>
<dbReference type="Proteomes" id="UP000009135">
    <property type="component" value="Chromosome"/>
</dbReference>